<comment type="caution">
    <text evidence="1">The sequence shown here is derived from an EMBL/GenBank/DDBJ whole genome shotgun (WGS) entry which is preliminary data.</text>
</comment>
<reference evidence="1 2" key="1">
    <citation type="submission" date="2016-03" db="EMBL/GenBank/DDBJ databases">
        <title>Comparative genomics of the ectomycorrhizal sister species Rhizopogon vinicolor and Rhizopogon vesiculosus (Basidiomycota: Boletales) reveals a divergence of the mating type B locus.</title>
        <authorList>
            <person name="Mujic A.B."/>
            <person name="Kuo A."/>
            <person name="Tritt A."/>
            <person name="Lipzen A."/>
            <person name="Chen C."/>
            <person name="Johnson J."/>
            <person name="Sharma A."/>
            <person name="Barry K."/>
            <person name="Grigoriev I.V."/>
            <person name="Spatafora J.W."/>
        </authorList>
    </citation>
    <scope>NUCLEOTIDE SEQUENCE [LARGE SCALE GENOMIC DNA]</scope>
    <source>
        <strain evidence="1 2">AM-OR11-056</strain>
    </source>
</reference>
<sequence length="66" mass="7696">MKSPMGLDIRFFSPKANRKHVFFVPSSHLSRDNSLGFMLQDFALSVFLRLRSAHGRINFDFHTLQK</sequence>
<protein>
    <submittedName>
        <fullName evidence="1">Uncharacterized protein</fullName>
    </submittedName>
</protein>
<evidence type="ECO:0000313" key="2">
    <source>
        <dbReference type="Proteomes" id="UP000183567"/>
    </source>
</evidence>
<keyword evidence="2" id="KW-1185">Reference proteome</keyword>
<organism evidence="1 2">
    <name type="scientific">Rhizopogon vesiculosus</name>
    <dbReference type="NCBI Taxonomy" id="180088"/>
    <lineage>
        <taxon>Eukaryota</taxon>
        <taxon>Fungi</taxon>
        <taxon>Dikarya</taxon>
        <taxon>Basidiomycota</taxon>
        <taxon>Agaricomycotina</taxon>
        <taxon>Agaricomycetes</taxon>
        <taxon>Agaricomycetidae</taxon>
        <taxon>Boletales</taxon>
        <taxon>Suillineae</taxon>
        <taxon>Rhizopogonaceae</taxon>
        <taxon>Rhizopogon</taxon>
    </lineage>
</organism>
<accession>A0A1J8QQS5</accession>
<dbReference type="Proteomes" id="UP000183567">
    <property type="component" value="Unassembled WGS sequence"/>
</dbReference>
<evidence type="ECO:0000313" key="1">
    <source>
        <dbReference type="EMBL" id="OJA14060.1"/>
    </source>
</evidence>
<gene>
    <name evidence="1" type="ORF">AZE42_09089</name>
</gene>
<dbReference type="AlphaFoldDB" id="A0A1J8QQS5"/>
<proteinExistence type="predicted"/>
<name>A0A1J8QQS5_9AGAM</name>
<dbReference type="EMBL" id="LVVM01003914">
    <property type="protein sequence ID" value="OJA14060.1"/>
    <property type="molecule type" value="Genomic_DNA"/>
</dbReference>
<dbReference type="OrthoDB" id="10392416at2759"/>